<name>A0ABQ5IDH6_9ASTR</name>
<sequence>MENVGDVNVGKLDASMQRLNDQMAGNVNVSQPNRAARVLSNPSIDPVTNVVRNAGQTDGASFGALGFMNSGLSSALFAAEEDVSINKSTDQETIRARSTPMSNRCVDGVQHCITDPTKVTDFGPNMCSAIGFDGYNIVGWSTLASSTKGDGLHASSNISQVDGCLNKSTGCIPIKLTKPMVILGVSITSKKELIGLAKKFDSGALDDVISGLTTPECAAAHALVLDLTRGFNYVNSDSYTDDIK</sequence>
<keyword evidence="2" id="KW-1185">Reference proteome</keyword>
<comment type="caution">
    <text evidence="1">The sequence shown here is derived from an EMBL/GenBank/DDBJ whole genome shotgun (WGS) entry which is preliminary data.</text>
</comment>
<evidence type="ECO:0000313" key="1">
    <source>
        <dbReference type="EMBL" id="GJT97740.1"/>
    </source>
</evidence>
<reference evidence="1" key="1">
    <citation type="journal article" date="2022" name="Int. J. Mol. Sci.">
        <title>Draft Genome of Tanacetum Coccineum: Genomic Comparison of Closely Related Tanacetum-Family Plants.</title>
        <authorList>
            <person name="Yamashiro T."/>
            <person name="Shiraishi A."/>
            <person name="Nakayama K."/>
            <person name="Satake H."/>
        </authorList>
    </citation>
    <scope>NUCLEOTIDE SEQUENCE</scope>
</reference>
<dbReference type="Proteomes" id="UP001151760">
    <property type="component" value="Unassembled WGS sequence"/>
</dbReference>
<dbReference type="EMBL" id="BQNB010020608">
    <property type="protein sequence ID" value="GJT97740.1"/>
    <property type="molecule type" value="Genomic_DNA"/>
</dbReference>
<gene>
    <name evidence="1" type="ORF">Tco_1093258</name>
</gene>
<evidence type="ECO:0000313" key="2">
    <source>
        <dbReference type="Proteomes" id="UP001151760"/>
    </source>
</evidence>
<reference evidence="1" key="2">
    <citation type="submission" date="2022-01" db="EMBL/GenBank/DDBJ databases">
        <authorList>
            <person name="Yamashiro T."/>
            <person name="Shiraishi A."/>
            <person name="Satake H."/>
            <person name="Nakayama K."/>
        </authorList>
    </citation>
    <scope>NUCLEOTIDE SEQUENCE</scope>
</reference>
<proteinExistence type="predicted"/>
<accession>A0ABQ5IDH6</accession>
<organism evidence="1 2">
    <name type="scientific">Tanacetum coccineum</name>
    <dbReference type="NCBI Taxonomy" id="301880"/>
    <lineage>
        <taxon>Eukaryota</taxon>
        <taxon>Viridiplantae</taxon>
        <taxon>Streptophyta</taxon>
        <taxon>Embryophyta</taxon>
        <taxon>Tracheophyta</taxon>
        <taxon>Spermatophyta</taxon>
        <taxon>Magnoliopsida</taxon>
        <taxon>eudicotyledons</taxon>
        <taxon>Gunneridae</taxon>
        <taxon>Pentapetalae</taxon>
        <taxon>asterids</taxon>
        <taxon>campanulids</taxon>
        <taxon>Asterales</taxon>
        <taxon>Asteraceae</taxon>
        <taxon>Asteroideae</taxon>
        <taxon>Anthemideae</taxon>
        <taxon>Anthemidinae</taxon>
        <taxon>Tanacetum</taxon>
    </lineage>
</organism>
<protein>
    <submittedName>
        <fullName evidence="1">Uncharacterized protein</fullName>
    </submittedName>
</protein>